<feature type="domain" description="NAD(P)-binding" evidence="1">
    <location>
        <begin position="7"/>
        <end position="200"/>
    </location>
</feature>
<dbReference type="SUPFAM" id="SSF51735">
    <property type="entry name" value="NAD(P)-binding Rossmann-fold domains"/>
    <property type="match status" value="1"/>
</dbReference>
<reference evidence="2 3" key="1">
    <citation type="journal article" date="2019" name="Int. J. Syst. Evol. Microbiol.">
        <title>Lactobacillus salitolerans sp. nov., a novel lactic acid bacterium isolated from spent mushroom substrates.</title>
        <authorList>
            <person name="Tohno M."/>
            <person name="Tanizawa Y."/>
            <person name="Kojima Y."/>
            <person name="Sakamoto M."/>
            <person name="Nakamura Y."/>
            <person name="Ohkuma M."/>
            <person name="Kobayashi H."/>
        </authorList>
    </citation>
    <scope>NUCLEOTIDE SEQUENCE [LARGE SCALE GENOMIC DNA]</scope>
    <source>
        <strain evidence="2 3">YK43</strain>
    </source>
</reference>
<accession>A0A401ITD2</accession>
<dbReference type="Proteomes" id="UP000286848">
    <property type="component" value="Unassembled WGS sequence"/>
</dbReference>
<dbReference type="GO" id="GO:0042602">
    <property type="term" value="F:riboflavin reductase (NADPH) activity"/>
    <property type="evidence" value="ECO:0007669"/>
    <property type="project" value="TreeGrafter"/>
</dbReference>
<dbReference type="InterPro" id="IPR016040">
    <property type="entry name" value="NAD(P)-bd_dom"/>
</dbReference>
<gene>
    <name evidence="2" type="ORF">LFYK43_12330</name>
</gene>
<dbReference type="InterPro" id="IPR036291">
    <property type="entry name" value="NAD(P)-bd_dom_sf"/>
</dbReference>
<evidence type="ECO:0000313" key="3">
    <source>
        <dbReference type="Proteomes" id="UP000286848"/>
    </source>
</evidence>
<protein>
    <submittedName>
        <fullName evidence="2">NADH-flavin reductase</fullName>
    </submittedName>
</protein>
<dbReference type="InterPro" id="IPR051606">
    <property type="entry name" value="Polyketide_Oxido-like"/>
</dbReference>
<sequence length="212" mass="23225">MQITVFGASGKTGLQVVKQALERGYQVVAYVRNPMKLKLIDPKLRVVQGQLEDQAAVQAAISGSDAVISALGPAGKPASDAQLSLGIANILTALKELGVKRFVALSTTSAQDQQDIDGPRFKFRRKMIQKGSPSSYEQIVKYTELVRRSDCDWTLLRIASLLTDKPLTKSVHVGYLGKDQLQAKLSRANLAWFMLEQLDQTDLIRQAPAISD</sequence>
<comment type="caution">
    <text evidence="2">The sequence shown here is derived from an EMBL/GenBank/DDBJ whole genome shotgun (WGS) entry which is preliminary data.</text>
</comment>
<dbReference type="AlphaFoldDB" id="A0A401ITD2"/>
<evidence type="ECO:0000259" key="1">
    <source>
        <dbReference type="Pfam" id="PF13460"/>
    </source>
</evidence>
<dbReference type="Pfam" id="PF13460">
    <property type="entry name" value="NAD_binding_10"/>
    <property type="match status" value="1"/>
</dbReference>
<evidence type="ECO:0000313" key="2">
    <source>
        <dbReference type="EMBL" id="GBG94774.1"/>
    </source>
</evidence>
<dbReference type="PANTHER" id="PTHR43355:SF2">
    <property type="entry name" value="FLAVIN REDUCTASE (NADPH)"/>
    <property type="match status" value="1"/>
</dbReference>
<organism evidence="2 3">
    <name type="scientific">Ligilactobacillus salitolerans</name>
    <dbReference type="NCBI Taxonomy" id="1808352"/>
    <lineage>
        <taxon>Bacteria</taxon>
        <taxon>Bacillati</taxon>
        <taxon>Bacillota</taxon>
        <taxon>Bacilli</taxon>
        <taxon>Lactobacillales</taxon>
        <taxon>Lactobacillaceae</taxon>
        <taxon>Ligilactobacillus</taxon>
    </lineage>
</organism>
<dbReference type="Gene3D" id="3.40.50.720">
    <property type="entry name" value="NAD(P)-binding Rossmann-like Domain"/>
    <property type="match status" value="1"/>
</dbReference>
<dbReference type="EMBL" id="BFFP01000018">
    <property type="protein sequence ID" value="GBG94774.1"/>
    <property type="molecule type" value="Genomic_DNA"/>
</dbReference>
<keyword evidence="3" id="KW-1185">Reference proteome</keyword>
<dbReference type="GO" id="GO:0004074">
    <property type="term" value="F:biliverdin reductase [NAD(P)H] activity"/>
    <property type="evidence" value="ECO:0007669"/>
    <property type="project" value="TreeGrafter"/>
</dbReference>
<name>A0A401ITD2_9LACO</name>
<proteinExistence type="predicted"/>
<dbReference type="RefSeq" id="WP_124976497.1">
    <property type="nucleotide sequence ID" value="NZ_BFFP01000018.1"/>
</dbReference>
<dbReference type="OrthoDB" id="9785372at2"/>
<dbReference type="PANTHER" id="PTHR43355">
    <property type="entry name" value="FLAVIN REDUCTASE (NADPH)"/>
    <property type="match status" value="1"/>
</dbReference>